<dbReference type="Gene3D" id="1.10.150.240">
    <property type="entry name" value="Putative phosphatase, domain 2"/>
    <property type="match status" value="1"/>
</dbReference>
<evidence type="ECO:0000256" key="4">
    <source>
        <dbReference type="ARBA" id="ARBA00013078"/>
    </source>
</evidence>
<dbReference type="EC" id="3.1.3.18" evidence="4"/>
<dbReference type="SUPFAM" id="SSF56784">
    <property type="entry name" value="HAD-like"/>
    <property type="match status" value="1"/>
</dbReference>
<dbReference type="InterPro" id="IPR036412">
    <property type="entry name" value="HAD-like_sf"/>
</dbReference>
<dbReference type="SFLD" id="SFLDG01129">
    <property type="entry name" value="C1.5:_HAD__Beta-PGM__Phosphata"/>
    <property type="match status" value="1"/>
</dbReference>
<dbReference type="SFLD" id="SFLDG01135">
    <property type="entry name" value="C1.5.6:_HAD__Beta-PGM__Phospha"/>
    <property type="match status" value="1"/>
</dbReference>
<evidence type="ECO:0000256" key="1">
    <source>
        <dbReference type="ARBA" id="ARBA00000830"/>
    </source>
</evidence>
<organism evidence="5 6">
    <name type="scientific">Pseudovibrio japonicus</name>
    <dbReference type="NCBI Taxonomy" id="366534"/>
    <lineage>
        <taxon>Bacteria</taxon>
        <taxon>Pseudomonadati</taxon>
        <taxon>Pseudomonadota</taxon>
        <taxon>Alphaproteobacteria</taxon>
        <taxon>Hyphomicrobiales</taxon>
        <taxon>Stappiaceae</taxon>
        <taxon>Pseudovibrio</taxon>
    </lineage>
</organism>
<comment type="pathway">
    <text evidence="2">Organic acid metabolism; glycolate biosynthesis; glycolate from 2-phosphoglycolate: step 1/1.</text>
</comment>
<dbReference type="InterPro" id="IPR050155">
    <property type="entry name" value="HAD-like_hydrolase_sf"/>
</dbReference>
<dbReference type="EMBL" id="BMXE01000007">
    <property type="protein sequence ID" value="GHB43158.1"/>
    <property type="molecule type" value="Genomic_DNA"/>
</dbReference>
<dbReference type="SFLD" id="SFLDS00003">
    <property type="entry name" value="Haloacid_Dehalogenase"/>
    <property type="match status" value="1"/>
</dbReference>
<comment type="similarity">
    <text evidence="3">Belongs to the HAD-like hydrolase superfamily. CbbY/CbbZ/Gph/YieH family.</text>
</comment>
<evidence type="ECO:0000313" key="5">
    <source>
        <dbReference type="EMBL" id="GHB43158.1"/>
    </source>
</evidence>
<accession>A0ABQ3ESK7</accession>
<keyword evidence="6" id="KW-1185">Reference proteome</keyword>
<dbReference type="InterPro" id="IPR041492">
    <property type="entry name" value="HAD_2"/>
</dbReference>
<evidence type="ECO:0000256" key="3">
    <source>
        <dbReference type="ARBA" id="ARBA00006171"/>
    </source>
</evidence>
<dbReference type="PANTHER" id="PTHR43434">
    <property type="entry name" value="PHOSPHOGLYCOLATE PHOSPHATASE"/>
    <property type="match status" value="1"/>
</dbReference>
<dbReference type="Pfam" id="PF13419">
    <property type="entry name" value="HAD_2"/>
    <property type="match status" value="1"/>
</dbReference>
<dbReference type="Gene3D" id="3.40.50.1000">
    <property type="entry name" value="HAD superfamily/HAD-like"/>
    <property type="match status" value="1"/>
</dbReference>
<dbReference type="NCBIfam" id="TIGR01509">
    <property type="entry name" value="HAD-SF-IA-v3"/>
    <property type="match status" value="1"/>
</dbReference>
<dbReference type="Proteomes" id="UP000637980">
    <property type="component" value="Unassembled WGS sequence"/>
</dbReference>
<dbReference type="InterPro" id="IPR023214">
    <property type="entry name" value="HAD_sf"/>
</dbReference>
<dbReference type="NCBIfam" id="TIGR01549">
    <property type="entry name" value="HAD-SF-IA-v1"/>
    <property type="match status" value="1"/>
</dbReference>
<sequence>MNVRSIIFDWDGTLAKTLDLWLEGFQRSFEKRDLTFQPNEIVSEFFYNYDKVQERYPRMDFPAVAEETRGHVHQEVHTASLYEGVQDTLNALKNKDITLSLVTSSARKLLNKGMGAHRLEEFFASTVAGDDGYGHKPDPQPFATTLERVGANASETLVIGDSHVDILAGQAIGCQTCWFAPSHNRLFHDFDHIRSIGADHEISRIRELVDLT</sequence>
<evidence type="ECO:0000313" key="6">
    <source>
        <dbReference type="Proteomes" id="UP000637980"/>
    </source>
</evidence>
<dbReference type="InterPro" id="IPR023198">
    <property type="entry name" value="PGP-like_dom2"/>
</dbReference>
<protein>
    <recommendedName>
        <fullName evidence="4">phosphoglycolate phosphatase</fullName>
        <ecNumber evidence="4">3.1.3.18</ecNumber>
    </recommendedName>
</protein>
<comment type="caution">
    <text evidence="5">The sequence shown here is derived from an EMBL/GenBank/DDBJ whole genome shotgun (WGS) entry which is preliminary data.</text>
</comment>
<evidence type="ECO:0000256" key="2">
    <source>
        <dbReference type="ARBA" id="ARBA00004818"/>
    </source>
</evidence>
<dbReference type="InterPro" id="IPR006439">
    <property type="entry name" value="HAD-SF_hydro_IA"/>
</dbReference>
<dbReference type="PANTHER" id="PTHR43434:SF1">
    <property type="entry name" value="PHOSPHOGLYCOLATE PHOSPHATASE"/>
    <property type="match status" value="1"/>
</dbReference>
<gene>
    <name evidence="5" type="primary">ppaX</name>
    <name evidence="5" type="ORF">GCM10007094_35730</name>
</gene>
<proteinExistence type="inferred from homology"/>
<name>A0ABQ3ESK7_9HYPH</name>
<comment type="catalytic activity">
    <reaction evidence="1">
        <text>2-phosphoglycolate + H2O = glycolate + phosphate</text>
        <dbReference type="Rhea" id="RHEA:14369"/>
        <dbReference type="ChEBI" id="CHEBI:15377"/>
        <dbReference type="ChEBI" id="CHEBI:29805"/>
        <dbReference type="ChEBI" id="CHEBI:43474"/>
        <dbReference type="ChEBI" id="CHEBI:58033"/>
        <dbReference type="EC" id="3.1.3.18"/>
    </reaction>
</comment>
<reference evidence="6" key="1">
    <citation type="journal article" date="2019" name="Int. J. Syst. Evol. Microbiol.">
        <title>The Global Catalogue of Microorganisms (GCM) 10K type strain sequencing project: providing services to taxonomists for standard genome sequencing and annotation.</title>
        <authorList>
            <consortium name="The Broad Institute Genomics Platform"/>
            <consortium name="The Broad Institute Genome Sequencing Center for Infectious Disease"/>
            <person name="Wu L."/>
            <person name="Ma J."/>
        </authorList>
    </citation>
    <scope>NUCLEOTIDE SEQUENCE [LARGE SCALE GENOMIC DNA]</scope>
    <source>
        <strain evidence="6">KCTC 12861</strain>
    </source>
</reference>
<dbReference type="PRINTS" id="PR00413">
    <property type="entry name" value="HADHALOGNASE"/>
</dbReference>